<evidence type="ECO:0000259" key="10">
    <source>
        <dbReference type="PROSITE" id="PS50885"/>
    </source>
</evidence>
<evidence type="ECO:0000256" key="7">
    <source>
        <dbReference type="SAM" id="Coils"/>
    </source>
</evidence>
<protein>
    <submittedName>
        <fullName evidence="11">Methyl-accepting chemotaxis protein</fullName>
    </submittedName>
</protein>
<dbReference type="Gene3D" id="6.10.340.10">
    <property type="match status" value="1"/>
</dbReference>
<dbReference type="CDD" id="cd06225">
    <property type="entry name" value="HAMP"/>
    <property type="match status" value="1"/>
</dbReference>
<evidence type="ECO:0000256" key="2">
    <source>
        <dbReference type="ARBA" id="ARBA00022475"/>
    </source>
</evidence>
<dbReference type="Pfam" id="PF22673">
    <property type="entry name" value="MCP-like_PDC_1"/>
    <property type="match status" value="1"/>
</dbReference>
<evidence type="ECO:0000313" key="11">
    <source>
        <dbReference type="EMBL" id="QED49676.1"/>
    </source>
</evidence>
<dbReference type="PROSITE" id="PS50111">
    <property type="entry name" value="CHEMOTAXIS_TRANSDUC_2"/>
    <property type="match status" value="1"/>
</dbReference>
<comment type="subcellular location">
    <subcellularLocation>
        <location evidence="1">Cell membrane</location>
    </subcellularLocation>
</comment>
<evidence type="ECO:0000256" key="4">
    <source>
        <dbReference type="ARBA" id="ARBA00023224"/>
    </source>
</evidence>
<dbReference type="SUPFAM" id="SSF58104">
    <property type="entry name" value="Methyl-accepting chemotaxis protein (MCP) signaling domain"/>
    <property type="match status" value="1"/>
</dbReference>
<feature type="domain" description="Methyl-accepting transducer" evidence="9">
    <location>
        <begin position="413"/>
        <end position="670"/>
    </location>
</feature>
<keyword evidence="2" id="KW-1003">Cell membrane</keyword>
<dbReference type="STRING" id="1742359.GCA_001439625_03166"/>
<dbReference type="AlphaFoldDB" id="A0A5B8ZDS7"/>
<dbReference type="InterPro" id="IPR004089">
    <property type="entry name" value="MCPsignal_dom"/>
</dbReference>
<dbReference type="Gene3D" id="3.30.450.20">
    <property type="entry name" value="PAS domain"/>
    <property type="match status" value="2"/>
</dbReference>
<evidence type="ECO:0000256" key="6">
    <source>
        <dbReference type="PROSITE-ProRule" id="PRU00284"/>
    </source>
</evidence>
<name>A0A5B8ZDS7_CYTDA</name>
<dbReference type="CDD" id="cd12913">
    <property type="entry name" value="PDC1_MCP_like"/>
    <property type="match status" value="1"/>
</dbReference>
<dbReference type="GO" id="GO:0005886">
    <property type="term" value="C:plasma membrane"/>
    <property type="evidence" value="ECO:0007669"/>
    <property type="project" value="UniProtKB-SubCell"/>
</dbReference>
<dbReference type="Proteomes" id="UP000321555">
    <property type="component" value="Chromosome"/>
</dbReference>
<keyword evidence="12" id="KW-1185">Reference proteome</keyword>
<reference evidence="12" key="1">
    <citation type="submission" date="2019-08" db="EMBL/GenBank/DDBJ databases">
        <authorList>
            <person name="Zheng X."/>
        </authorList>
    </citation>
    <scope>NUCLEOTIDE SEQUENCE [LARGE SCALE GENOMIC DNA]</scope>
    <source>
        <strain evidence="12">FJAT-25496</strain>
    </source>
</reference>
<gene>
    <name evidence="11" type="ORF">FSZ17_21715</name>
</gene>
<dbReference type="Gene3D" id="1.10.287.950">
    <property type="entry name" value="Methyl-accepting chemotaxis protein"/>
    <property type="match status" value="1"/>
</dbReference>
<feature type="coiled-coil region" evidence="7">
    <location>
        <begin position="452"/>
        <end position="511"/>
    </location>
</feature>
<evidence type="ECO:0000313" key="12">
    <source>
        <dbReference type="Proteomes" id="UP000321555"/>
    </source>
</evidence>
<dbReference type="GO" id="GO:0007165">
    <property type="term" value="P:signal transduction"/>
    <property type="evidence" value="ECO:0007669"/>
    <property type="project" value="UniProtKB-KW"/>
</dbReference>
<dbReference type="Pfam" id="PF00672">
    <property type="entry name" value="HAMP"/>
    <property type="match status" value="1"/>
</dbReference>
<evidence type="ECO:0000256" key="5">
    <source>
        <dbReference type="ARBA" id="ARBA00029447"/>
    </source>
</evidence>
<dbReference type="Pfam" id="PF00015">
    <property type="entry name" value="MCPsignal"/>
    <property type="match status" value="1"/>
</dbReference>
<dbReference type="KEGG" id="bda:FSZ17_21715"/>
<dbReference type="RefSeq" id="WP_057772941.1">
    <property type="nucleotide sequence ID" value="NZ_CP042593.1"/>
</dbReference>
<keyword evidence="3 8" id="KW-0472">Membrane</keyword>
<organism evidence="11 12">
    <name type="scientific">Cytobacillus dafuensis</name>
    <name type="common">Bacillus dafuensis</name>
    <dbReference type="NCBI Taxonomy" id="1742359"/>
    <lineage>
        <taxon>Bacteria</taxon>
        <taxon>Bacillati</taxon>
        <taxon>Bacillota</taxon>
        <taxon>Bacilli</taxon>
        <taxon>Bacillales</taxon>
        <taxon>Bacillaceae</taxon>
        <taxon>Cytobacillus</taxon>
    </lineage>
</organism>
<evidence type="ECO:0000259" key="9">
    <source>
        <dbReference type="PROSITE" id="PS50111"/>
    </source>
</evidence>
<dbReference type="OrthoDB" id="9762005at2"/>
<dbReference type="InterPro" id="IPR003660">
    <property type="entry name" value="HAMP_dom"/>
</dbReference>
<keyword evidence="7" id="KW-0175">Coiled coil</keyword>
<dbReference type="EMBL" id="CP042593">
    <property type="protein sequence ID" value="QED49676.1"/>
    <property type="molecule type" value="Genomic_DNA"/>
</dbReference>
<evidence type="ECO:0000256" key="8">
    <source>
        <dbReference type="SAM" id="Phobius"/>
    </source>
</evidence>
<feature type="transmembrane region" description="Helical" evidence="8">
    <location>
        <begin position="316"/>
        <end position="339"/>
    </location>
</feature>
<keyword evidence="8" id="KW-1133">Transmembrane helix</keyword>
<evidence type="ECO:0000256" key="1">
    <source>
        <dbReference type="ARBA" id="ARBA00004236"/>
    </source>
</evidence>
<dbReference type="SMART" id="SM00304">
    <property type="entry name" value="HAMP"/>
    <property type="match status" value="1"/>
</dbReference>
<comment type="similarity">
    <text evidence="5">Belongs to the methyl-accepting chemotaxis (MCP) protein family.</text>
</comment>
<evidence type="ECO:0000256" key="3">
    <source>
        <dbReference type="ARBA" id="ARBA00023136"/>
    </source>
</evidence>
<feature type="domain" description="HAMP" evidence="10">
    <location>
        <begin position="340"/>
        <end position="394"/>
    </location>
</feature>
<sequence length="700" mass="77462">MRRTKSIAWKLSGLIIGLFLILFLLYSVLTNVILYNKSMKDSENYANELTKVYAAEMGDRFKQTNETLTTSKNIIEALSDNEMLTAQAVLKIIENNLAKNDHISGMGAVLESGILPEDTSIDPSLLDKQKRFIPYAYKEGEKIHTEAVSGYETEGEGDWYLIPKKEKKAILSEPYEYQIGNQTIAMATIAVPLLSKDDQFIGVITADFSVDYLNELVKKIKIEGGYASIITDQGLIVANSKNEKLIGTNMKEQIDWETVKSDLNDRKVSNLYRDSKTLNEEAFNAFAPVSIEGIDEVWSVQAAVPKSSILETYRTILYITIAVVVLIILIMAIASSWFIHRQLKPLAYLRKSIETAATGDLTEKVAESQFRQDEIGVVATAFNDMLEKTNEAINIVKESSVQLNRSSNEVHHTFEEVSASSEEVAAAVDEIAQGASQQSEDAEHTSKQMVDLAQQIDVLAILSDEMNQLSQKAGQSTEQGIEQVNLLREHNEATNEMNEKVQQQIQTLAQKIADIDSVIASINGITAQTNLLALNASIEAARAGEHGKGFAVVAEEVRKLAEESRRETDIIQKTVQEILDESKQTVDMITQNIELMEKNNQSVSDTESTFKQNANIAKQLGESVSHLSAKLNEMINYKNQAVDAIQSVSAISEETAASAEEVSASAAQQQLEMERAAALTEQMNNIAGELQEVVNRFKLS</sequence>
<dbReference type="PANTHER" id="PTHR32089:SF112">
    <property type="entry name" value="LYSOZYME-LIKE PROTEIN-RELATED"/>
    <property type="match status" value="1"/>
</dbReference>
<keyword evidence="4 6" id="KW-0807">Transducer</keyword>
<keyword evidence="8" id="KW-0812">Transmembrane</keyword>
<dbReference type="PANTHER" id="PTHR32089">
    <property type="entry name" value="METHYL-ACCEPTING CHEMOTAXIS PROTEIN MCPB"/>
    <property type="match status" value="1"/>
</dbReference>
<proteinExistence type="inferred from homology"/>
<dbReference type="SMART" id="SM00283">
    <property type="entry name" value="MA"/>
    <property type="match status" value="1"/>
</dbReference>
<dbReference type="PROSITE" id="PS50885">
    <property type="entry name" value="HAMP"/>
    <property type="match status" value="1"/>
</dbReference>
<accession>A0A5B8ZDS7</accession>